<keyword evidence="5" id="KW-1185">Reference proteome</keyword>
<evidence type="ECO:0000313" key="4">
    <source>
        <dbReference type="Proteomes" id="UP001154255"/>
    </source>
</evidence>
<proteinExistence type="predicted"/>
<dbReference type="AlphaFoldDB" id="A0A9W4TQ87"/>
<feature type="signal peptide" evidence="1">
    <location>
        <begin position="1"/>
        <end position="20"/>
    </location>
</feature>
<feature type="chain" id="PRO_5040789148" evidence="1">
    <location>
        <begin position="21"/>
        <end position="102"/>
    </location>
</feature>
<gene>
    <name evidence="3" type="ORF">R53529_LOCUS2047</name>
    <name evidence="2" type="ORF">R53530_LOCUS1965</name>
</gene>
<evidence type="ECO:0000313" key="3">
    <source>
        <dbReference type="EMBL" id="CAI3956806.1"/>
    </source>
</evidence>
<accession>A0A9W4TQ87</accession>
<sequence>MKKLLLASVLALALPSVALAAPQQSNTTMTVDYENVQQLIKNQYAAREGCRSIKETPETSIMCQYADAASAQLTKLGYCYGDENQSMADSLWKKCSKSSKKQ</sequence>
<dbReference type="RefSeq" id="WP_271790466.1">
    <property type="nucleotide sequence ID" value="NZ_CAMXCM010000007.1"/>
</dbReference>
<dbReference type="Proteomes" id="UP001154255">
    <property type="component" value="Unassembled WGS sequence"/>
</dbReference>
<evidence type="ECO:0000313" key="2">
    <source>
        <dbReference type="EMBL" id="CAI3953373.1"/>
    </source>
</evidence>
<keyword evidence="1" id="KW-0732">Signal</keyword>
<dbReference type="EMBL" id="CAMXCM010000007">
    <property type="protein sequence ID" value="CAI3953373.1"/>
    <property type="molecule type" value="Genomic_DNA"/>
</dbReference>
<evidence type="ECO:0000313" key="5">
    <source>
        <dbReference type="Proteomes" id="UP001154259"/>
    </source>
</evidence>
<reference evidence="2" key="1">
    <citation type="submission" date="2022-10" db="EMBL/GenBank/DDBJ databases">
        <authorList>
            <person name="Botero Cardona J."/>
        </authorList>
    </citation>
    <scope>NUCLEOTIDE SEQUENCE</scope>
    <source>
        <strain evidence="2">LMG 31819</strain>
        <strain evidence="3">R-53529</strain>
    </source>
</reference>
<dbReference type="EMBL" id="CAMXCS010000007">
    <property type="protein sequence ID" value="CAI3956806.1"/>
    <property type="molecule type" value="Genomic_DNA"/>
</dbReference>
<evidence type="ECO:0000256" key="1">
    <source>
        <dbReference type="SAM" id="SignalP"/>
    </source>
</evidence>
<comment type="caution">
    <text evidence="2">The sequence shown here is derived from an EMBL/GenBank/DDBJ whole genome shotgun (WGS) entry which is preliminary data.</text>
</comment>
<dbReference type="Proteomes" id="UP001154259">
    <property type="component" value="Unassembled WGS sequence"/>
</dbReference>
<name>A0A9W4TQ87_9PROT</name>
<organism evidence="2 4">
    <name type="scientific">Commensalibacter communis</name>
    <dbReference type="NCBI Taxonomy" id="2972786"/>
    <lineage>
        <taxon>Bacteria</taxon>
        <taxon>Pseudomonadati</taxon>
        <taxon>Pseudomonadota</taxon>
        <taxon>Alphaproteobacteria</taxon>
        <taxon>Acetobacterales</taxon>
        <taxon>Acetobacteraceae</taxon>
    </lineage>
</organism>
<protein>
    <submittedName>
        <fullName evidence="2">Uncharacterized protein</fullName>
    </submittedName>
</protein>